<dbReference type="RefSeq" id="WP_269078502.1">
    <property type="nucleotide sequence ID" value="NZ_JBCAUS010000002.1"/>
</dbReference>
<keyword evidence="2" id="KW-1185">Reference proteome</keyword>
<name>A0ABU9KTU0_9EURY</name>
<dbReference type="EMBL" id="JBCAUS010000002">
    <property type="protein sequence ID" value="MEL4304373.1"/>
    <property type="molecule type" value="Genomic_DNA"/>
</dbReference>
<sequence>MKCEHFTKIDCIFIVCGYKERYSKRRKTYRDAETGEEAIRCDLS</sequence>
<reference evidence="1 2" key="1">
    <citation type="submission" date="2024-04" db="EMBL/GenBank/DDBJ databases">
        <title>Methanococcoides sp. LMO-2.</title>
        <authorList>
            <person name="Liang L."/>
        </authorList>
    </citation>
    <scope>NUCLEOTIDE SEQUENCE [LARGE SCALE GENOMIC DNA]</scope>
    <source>
        <strain evidence="1 2">LMO-2</strain>
    </source>
</reference>
<organism evidence="1 2">
    <name type="scientific">Methanococcoides cohabitans</name>
    <dbReference type="NCBI Taxonomy" id="3136559"/>
    <lineage>
        <taxon>Archaea</taxon>
        <taxon>Methanobacteriati</taxon>
        <taxon>Methanobacteriota</taxon>
        <taxon>Stenosarchaea group</taxon>
        <taxon>Methanomicrobia</taxon>
        <taxon>Methanosarcinales</taxon>
        <taxon>Methanosarcinaceae</taxon>
        <taxon>Methanococcoides</taxon>
    </lineage>
</organism>
<gene>
    <name evidence="1" type="ORF">WOA13_00785</name>
</gene>
<evidence type="ECO:0000313" key="1">
    <source>
        <dbReference type="EMBL" id="MEL4304373.1"/>
    </source>
</evidence>
<dbReference type="Proteomes" id="UP001396646">
    <property type="component" value="Unassembled WGS sequence"/>
</dbReference>
<evidence type="ECO:0000313" key="2">
    <source>
        <dbReference type="Proteomes" id="UP001396646"/>
    </source>
</evidence>
<accession>A0ABU9KTU0</accession>
<proteinExistence type="predicted"/>
<comment type="caution">
    <text evidence="1">The sequence shown here is derived from an EMBL/GenBank/DDBJ whole genome shotgun (WGS) entry which is preliminary data.</text>
</comment>
<protein>
    <submittedName>
        <fullName evidence="1">Uncharacterized protein</fullName>
    </submittedName>
</protein>